<comment type="subcellular location">
    <subcellularLocation>
        <location evidence="1">Membrane</location>
    </subcellularLocation>
</comment>
<organism evidence="7 8">
    <name type="scientific">Anabas testudineus</name>
    <name type="common">Climbing perch</name>
    <name type="synonym">Anthias testudineus</name>
    <dbReference type="NCBI Taxonomy" id="64144"/>
    <lineage>
        <taxon>Eukaryota</taxon>
        <taxon>Metazoa</taxon>
        <taxon>Chordata</taxon>
        <taxon>Craniata</taxon>
        <taxon>Vertebrata</taxon>
        <taxon>Euteleostomi</taxon>
        <taxon>Actinopterygii</taxon>
        <taxon>Neopterygii</taxon>
        <taxon>Teleostei</taxon>
        <taxon>Neoteleostei</taxon>
        <taxon>Acanthomorphata</taxon>
        <taxon>Anabantaria</taxon>
        <taxon>Anabantiformes</taxon>
        <taxon>Anabantoidei</taxon>
        <taxon>Anabantidae</taxon>
        <taxon>Anabas</taxon>
    </lineage>
</organism>
<proteinExistence type="inferred from homology"/>
<feature type="transmembrane region" description="Helical" evidence="6">
    <location>
        <begin position="91"/>
        <end position="118"/>
    </location>
</feature>
<keyword evidence="4 6" id="KW-1133">Transmembrane helix</keyword>
<comment type="similarity">
    <text evidence="2">Belongs to the CD225/Dispanin family.</text>
</comment>
<dbReference type="PANTHER" id="PTHR13999">
    <property type="entry name" value="INTERFERON INDUCIBLE TRANSMEMBRANE PROTEIN"/>
    <property type="match status" value="1"/>
</dbReference>
<evidence type="ECO:0000256" key="3">
    <source>
        <dbReference type="ARBA" id="ARBA00022692"/>
    </source>
</evidence>
<evidence type="ECO:0000313" key="8">
    <source>
        <dbReference type="Proteomes" id="UP000265040"/>
    </source>
</evidence>
<dbReference type="FunCoup" id="A0A3Q1JB57">
    <property type="interactions" value="21"/>
</dbReference>
<dbReference type="OMA" id="HKECHIQ"/>
<dbReference type="GO" id="GO:0005886">
    <property type="term" value="C:plasma membrane"/>
    <property type="evidence" value="ECO:0007669"/>
    <property type="project" value="TreeGrafter"/>
</dbReference>
<dbReference type="Ensembl" id="ENSATET00000030688.3">
    <property type="protein sequence ID" value="ENSATEP00000030230.1"/>
    <property type="gene ID" value="ENSATEG00000020875.3"/>
</dbReference>
<reference evidence="7" key="3">
    <citation type="submission" date="2025-09" db="UniProtKB">
        <authorList>
            <consortium name="Ensembl"/>
        </authorList>
    </citation>
    <scope>IDENTIFICATION</scope>
</reference>
<dbReference type="InParanoid" id="A0A3Q1JB57"/>
<reference evidence="7" key="1">
    <citation type="submission" date="2021-04" db="EMBL/GenBank/DDBJ databases">
        <authorList>
            <consortium name="Wellcome Sanger Institute Data Sharing"/>
        </authorList>
    </citation>
    <scope>NUCLEOTIDE SEQUENCE [LARGE SCALE GENOMIC DNA]</scope>
</reference>
<dbReference type="Pfam" id="PF04505">
    <property type="entry name" value="CD225"/>
    <property type="match status" value="1"/>
</dbReference>
<dbReference type="GeneTree" id="ENSGT00950000182857"/>
<reference evidence="7" key="2">
    <citation type="submission" date="2025-08" db="UniProtKB">
        <authorList>
            <consortium name="Ensembl"/>
        </authorList>
    </citation>
    <scope>IDENTIFICATION</scope>
</reference>
<dbReference type="AlphaFoldDB" id="A0A3Q1JB57"/>
<dbReference type="OrthoDB" id="9906841at2759"/>
<dbReference type="InterPro" id="IPR007593">
    <property type="entry name" value="CD225/Dispanin_fam"/>
</dbReference>
<keyword evidence="8" id="KW-1185">Reference proteome</keyword>
<name>A0A3Q1JB57_ANATE</name>
<evidence type="ECO:0000313" key="7">
    <source>
        <dbReference type="Ensembl" id="ENSATEP00000030230.1"/>
    </source>
</evidence>
<evidence type="ECO:0000256" key="4">
    <source>
        <dbReference type="ARBA" id="ARBA00022989"/>
    </source>
</evidence>
<evidence type="ECO:0000256" key="5">
    <source>
        <dbReference type="ARBA" id="ARBA00023136"/>
    </source>
</evidence>
<evidence type="ECO:0000256" key="6">
    <source>
        <dbReference type="SAM" id="Phobius"/>
    </source>
</evidence>
<feature type="transmembrane region" description="Helical" evidence="6">
    <location>
        <begin position="45"/>
        <end position="70"/>
    </location>
</feature>
<accession>A0A3Q1JB57</accession>
<dbReference type="RefSeq" id="XP_026221861.1">
    <property type="nucleotide sequence ID" value="XM_026366076.1"/>
</dbReference>
<evidence type="ECO:0000256" key="2">
    <source>
        <dbReference type="ARBA" id="ARBA00006843"/>
    </source>
</evidence>
<dbReference type="PANTHER" id="PTHR13999:SF31">
    <property type="entry name" value="IFITM1-RELATED"/>
    <property type="match status" value="1"/>
</dbReference>
<dbReference type="Proteomes" id="UP000265040">
    <property type="component" value="Chromosome 6"/>
</dbReference>
<evidence type="ECO:0000256" key="1">
    <source>
        <dbReference type="ARBA" id="ARBA00004370"/>
    </source>
</evidence>
<sequence length="135" mass="14571">MNPQHPAESVPLQTERYGGVPAQPGAPTMVQYTSVNVTTEPPKDYIIWSLCCFVYSNPFCLGLAALIFSIKSRDQKADGDLEGAQRYGSTALQLNIAATIVGSILVVITIITVTVVSANTYNESNRYRYGSGYSG</sequence>
<dbReference type="GeneID" id="113166113"/>
<dbReference type="STRING" id="64144.ENSATEP00000030230"/>
<dbReference type="InterPro" id="IPR051517">
    <property type="entry name" value="IFITM_antiviral_protein"/>
</dbReference>
<protein>
    <submittedName>
        <fullName evidence="7">Uncharacterized protein</fullName>
    </submittedName>
</protein>
<keyword evidence="5 6" id="KW-0472">Membrane</keyword>
<keyword evidence="3 6" id="KW-0812">Transmembrane</keyword>